<proteinExistence type="predicted"/>
<feature type="compositionally biased region" description="Polar residues" evidence="1">
    <location>
        <begin position="1253"/>
        <end position="1267"/>
    </location>
</feature>
<evidence type="ECO:0000313" key="3">
    <source>
        <dbReference type="Proteomes" id="UP001147782"/>
    </source>
</evidence>
<keyword evidence="3" id="KW-1185">Reference proteome</keyword>
<dbReference type="Proteomes" id="UP001147782">
    <property type="component" value="Unassembled WGS sequence"/>
</dbReference>
<dbReference type="AlphaFoldDB" id="A0A9W9RY48"/>
<feature type="compositionally biased region" description="Basic residues" evidence="1">
    <location>
        <begin position="334"/>
        <end position="359"/>
    </location>
</feature>
<feature type="region of interest" description="Disordered" evidence="1">
    <location>
        <begin position="300"/>
        <end position="509"/>
    </location>
</feature>
<feature type="compositionally biased region" description="Polar residues" evidence="1">
    <location>
        <begin position="138"/>
        <end position="148"/>
    </location>
</feature>
<feature type="region of interest" description="Disordered" evidence="1">
    <location>
        <begin position="705"/>
        <end position="732"/>
    </location>
</feature>
<dbReference type="OrthoDB" id="5329403at2759"/>
<feature type="region of interest" description="Disordered" evidence="1">
    <location>
        <begin position="38"/>
        <end position="148"/>
    </location>
</feature>
<feature type="region of interest" description="Disordered" evidence="1">
    <location>
        <begin position="1248"/>
        <end position="1267"/>
    </location>
</feature>
<feature type="region of interest" description="Disordered" evidence="1">
    <location>
        <begin position="160"/>
        <end position="198"/>
    </location>
</feature>
<evidence type="ECO:0000313" key="2">
    <source>
        <dbReference type="EMBL" id="KAJ5368521.1"/>
    </source>
</evidence>
<feature type="compositionally biased region" description="Polar residues" evidence="1">
    <location>
        <begin position="793"/>
        <end position="804"/>
    </location>
</feature>
<evidence type="ECO:0000256" key="1">
    <source>
        <dbReference type="SAM" id="MobiDB-lite"/>
    </source>
</evidence>
<feature type="compositionally biased region" description="Low complexity" evidence="1">
    <location>
        <begin position="54"/>
        <end position="63"/>
    </location>
</feature>
<sequence>MAPAPSRIAPVEGDAFINEINKGPHWTTDLPQEYRDAWGLGHLPVPPPAYDTEPASPTVSSSPPTAPAVPPRRLVRSAWHPDLSSEPGHQAHFHQQDHHAYQSFPDPPRYQDTLQGQQQLRAQDHPHHPHSYHLEYSGPQNQTASQGYLQRQQQLLIQDHPQHPHSHSLEQSVPQKQPAPHSTQSPDSPPPPYPLHPDLSEKLYQLTKKTVDHITNTLGADRLRALALEGPTESAVEELESVGSRYDRELDLLFEGDLDSETQQAIDWMVKEPNDWPLDKSLKSMVNESLQGMINESAEAAVNPSKQSCTSPSPSPSVDVGDTDAVEAPEEPKKRVRSRIHKNKPGRRRMRQRKLKRMALRASNNPEPARGSPGDATPTSIAETIIGSDIDVVRSSSPSPCPSPLPSEGMHVVSSAPAVPEAPPKKKGKIQADKAGDNIPRVSLDAQLTASATSAQEPRVSHVGATSEVENPTGVTTGEDGSPKASEGPSPTVVDGDEATGESFTPNQEYVGPCVIDTEEWRQRTLAHQAAEEEKRAAFLAAAPRVGDVFPHSVDQSENSWTQWPMQGQSVPAQYSHDGGHRTGYQNPWSGVVVGPARDGPMCGFYPACCHHNGNPRCSCCCLHGPAHCWYASDNNFPRNTDRFVAAPPPPAAGRELAPAVASLFEAYRTSKMSPSTKSSSLGEPVSEPIVESVESLFVVDRQSSRASSTSTQAPNEPAVVSSTTNTDTTLDASTIQETTPANNSQMMSLRQAHPGEFLTPEDLKSPSLYFDAKSKNLSSSVLASSESKEASRTTSRKPSTAASNDPEEKGPSMSAEDAPETRNQGCQTMPADAREQSRQPEATGPLAFQTDHIKALFGNPVFADIQLLLSPDPSHPPIIYNLHKAIIAGSPFLCDVMAAKRHRDGGVNHIRAFTGISFSCSHAFTMALQVLYGTPLVNNETLRKSTLQGLGLPDDNGTGTYSFSIERAMVDFALCYAAAGAFLARREITERGIDMAISRISWETAEFILSFAMTPVTYMVTCPDVPFSPISPANSRASSLSAGHGNGNGTPIAGLDHFHDFHYVQAQRAQNAALHFITAAVKPGFELYRRAQAHYTPSRVPPALHTLPGSMLSNPRLEEIRFGNFPSFADLRPTDQGILVPSAMLITLPYRVFLATLDIMKACGNLSTELLKEVLEERESRRLHALRISLRVDSCKVPPVAFAELLYREFATTEPTEHTTDQNEGVLPPIVDRVWTGYDFPNKSALRPRCRASSNGSGPPLASNAS</sequence>
<gene>
    <name evidence="2" type="ORF">N7496_008281</name>
</gene>
<dbReference type="RefSeq" id="XP_056553263.1">
    <property type="nucleotide sequence ID" value="XM_056701200.1"/>
</dbReference>
<name>A0A9W9RY48_9EURO</name>
<comment type="caution">
    <text evidence="2">The sequence shown here is derived from an EMBL/GenBank/DDBJ whole genome shotgun (WGS) entry which is preliminary data.</text>
</comment>
<organism evidence="2 3">
    <name type="scientific">Penicillium cataractarum</name>
    <dbReference type="NCBI Taxonomy" id="2100454"/>
    <lineage>
        <taxon>Eukaryota</taxon>
        <taxon>Fungi</taxon>
        <taxon>Dikarya</taxon>
        <taxon>Ascomycota</taxon>
        <taxon>Pezizomycotina</taxon>
        <taxon>Eurotiomycetes</taxon>
        <taxon>Eurotiomycetidae</taxon>
        <taxon>Eurotiales</taxon>
        <taxon>Aspergillaceae</taxon>
        <taxon>Penicillium</taxon>
    </lineage>
</organism>
<feature type="region of interest" description="Disordered" evidence="1">
    <location>
        <begin position="780"/>
        <end position="842"/>
    </location>
</feature>
<reference evidence="2" key="1">
    <citation type="submission" date="2022-11" db="EMBL/GenBank/DDBJ databases">
        <authorList>
            <person name="Petersen C."/>
        </authorList>
    </citation>
    <scope>NUCLEOTIDE SEQUENCE</scope>
    <source>
        <strain evidence="2">IBT 29864</strain>
    </source>
</reference>
<feature type="compositionally biased region" description="Polar residues" evidence="1">
    <location>
        <begin position="446"/>
        <end position="456"/>
    </location>
</feature>
<dbReference type="EMBL" id="JAPZBS010000007">
    <property type="protein sequence ID" value="KAJ5368521.1"/>
    <property type="molecule type" value="Genomic_DNA"/>
</dbReference>
<protein>
    <submittedName>
        <fullName evidence="2">Uncharacterized protein</fullName>
    </submittedName>
</protein>
<feature type="compositionally biased region" description="Polar residues" evidence="1">
    <location>
        <begin position="112"/>
        <end position="121"/>
    </location>
</feature>
<dbReference type="GeneID" id="81440379"/>
<reference evidence="2" key="2">
    <citation type="journal article" date="2023" name="IMA Fungus">
        <title>Comparative genomic study of the Penicillium genus elucidates a diverse pangenome and 15 lateral gene transfer events.</title>
        <authorList>
            <person name="Petersen C."/>
            <person name="Sorensen T."/>
            <person name="Nielsen M.R."/>
            <person name="Sondergaard T.E."/>
            <person name="Sorensen J.L."/>
            <person name="Fitzpatrick D.A."/>
            <person name="Frisvad J.C."/>
            <person name="Nielsen K.L."/>
        </authorList>
    </citation>
    <scope>NUCLEOTIDE SEQUENCE</scope>
    <source>
        <strain evidence="2">IBT 29864</strain>
    </source>
</reference>
<accession>A0A9W9RY48</accession>